<evidence type="ECO:0008006" key="3">
    <source>
        <dbReference type="Google" id="ProtNLM"/>
    </source>
</evidence>
<dbReference type="InterPro" id="IPR011050">
    <property type="entry name" value="Pectin_lyase_fold/virulence"/>
</dbReference>
<protein>
    <recommendedName>
        <fullName evidence="3">Right-handed parallel beta-helix repeat-containing protein</fullName>
    </recommendedName>
</protein>
<feature type="compositionally biased region" description="Low complexity" evidence="1">
    <location>
        <begin position="391"/>
        <end position="404"/>
    </location>
</feature>
<dbReference type="EMBL" id="DRIH01000163">
    <property type="protein sequence ID" value="HEC68111.1"/>
    <property type="molecule type" value="Genomic_DNA"/>
</dbReference>
<organism evidence="2">
    <name type="scientific">Desulfofervidus auxilii</name>
    <dbReference type="NCBI Taxonomy" id="1621989"/>
    <lineage>
        <taxon>Bacteria</taxon>
        <taxon>Pseudomonadati</taxon>
        <taxon>Thermodesulfobacteriota</taxon>
        <taxon>Candidatus Desulfofervidia</taxon>
        <taxon>Candidatus Desulfofervidales</taxon>
        <taxon>Candidatus Desulfofervidaceae</taxon>
        <taxon>Candidatus Desulfofervidus</taxon>
    </lineage>
</organism>
<reference evidence="2" key="1">
    <citation type="journal article" date="2020" name="mSystems">
        <title>Genome- and Community-Level Interaction Insights into Carbon Utilization and Element Cycling Functions of Hydrothermarchaeota in Hydrothermal Sediment.</title>
        <authorList>
            <person name="Zhou Z."/>
            <person name="Liu Y."/>
            <person name="Xu W."/>
            <person name="Pan J."/>
            <person name="Luo Z.H."/>
            <person name="Li M."/>
        </authorList>
    </citation>
    <scope>NUCLEOTIDE SEQUENCE [LARGE SCALE GENOMIC DNA]</scope>
    <source>
        <strain evidence="2">HyVt-389</strain>
    </source>
</reference>
<dbReference type="SUPFAM" id="SSF51126">
    <property type="entry name" value="Pectin lyase-like"/>
    <property type="match status" value="1"/>
</dbReference>
<evidence type="ECO:0000313" key="2">
    <source>
        <dbReference type="EMBL" id="HEC68111.1"/>
    </source>
</evidence>
<gene>
    <name evidence="2" type="ORF">ENI35_04800</name>
</gene>
<name>A0A7C1ZRC8_DESA2</name>
<comment type="caution">
    <text evidence="2">The sequence shown here is derived from an EMBL/GenBank/DDBJ whole genome shotgun (WGS) entry which is preliminary data.</text>
</comment>
<dbReference type="PANTHER" id="PTHR41339">
    <property type="entry name" value="LIPL48"/>
    <property type="match status" value="1"/>
</dbReference>
<dbReference type="Gene3D" id="2.160.20.10">
    <property type="entry name" value="Single-stranded right-handed beta-helix, Pectin lyase-like"/>
    <property type="match status" value="1"/>
</dbReference>
<dbReference type="AlphaFoldDB" id="A0A7C1ZRC8"/>
<dbReference type="Proteomes" id="UP000885738">
    <property type="component" value="Unassembled WGS sequence"/>
</dbReference>
<sequence length="584" mass="63978">MVGKGLLRGYLFKGLVLSIVLCLLWLVQAPAQTRVGGIIAEDTTWEGEVFLEANTIVKAPCVLTIKPGTKIYCQPRSALIIDRGAKIIAIGTPEEPIVFTSASANPARGDWGGISINGYGTTNATGVLCPAPIEDVTVVGEAGMGEYGGCDPHDSSGIFRYVRIEYGGFRIDGENEWNGLTLQGVGDETIIEYVQIDHNDDDGIEFFGGNANVRNILVTYCTDDQYDWTNGYQGKGQFIVALLANDAGRRGIEADNLKADNDAQPISKADLYNVTLIGNNQIPEEEGEGVLPRRGTRLNLQNSIIYGFLEAAVDIDNEATFARAQNGELIIDHNIIYNNLGGENFNPDESDEKGYTPPFTTKEFVTQMMQNNRLVDPLLNSTDWQNPDLRPSAGSPALSGAANPPQDRFFVENADFIGAFDAQYDWTKGWTTLGGELVKMPVPTAPNIYIYSPQNYPYTHPNPKLARPMSDGFVEHGKASVKVGLHTFSAPVDIYLGISLPDGSLYSIDENNQFHLVTDLALVSAWRKNQTHSVYEEILPEFDKSALSPGAYWGWVLVVPTGTNMASFDFNSSPYYLWGFSETF</sequence>
<accession>A0A7C1ZRC8</accession>
<dbReference type="InterPro" id="IPR012334">
    <property type="entry name" value="Pectin_lyas_fold"/>
</dbReference>
<feature type="region of interest" description="Disordered" evidence="1">
    <location>
        <begin position="382"/>
        <end position="404"/>
    </location>
</feature>
<evidence type="ECO:0000256" key="1">
    <source>
        <dbReference type="SAM" id="MobiDB-lite"/>
    </source>
</evidence>
<proteinExistence type="predicted"/>
<dbReference type="PANTHER" id="PTHR41339:SF1">
    <property type="entry name" value="SECRETED PROTEIN"/>
    <property type="match status" value="1"/>
</dbReference>